<sequence>MALDRSGKWWRGENVDDLADYLRHFAAGGYPVATVVESRCAGCDGRAFRVDLDEEEATRRTCLACGAVAFIGDSADYWDEAGHEPCACPCGGEEFAVAVGYALGADGEVRWVSVGLRCLDDGTLGVYADTKIDYLPSRHLLDQA</sequence>
<dbReference type="AlphaFoldDB" id="A0A109IGS7"/>
<dbReference type="RefSeq" id="WP_067313595.1">
    <property type="nucleotide sequence ID" value="NZ_LRMV01000164.1"/>
</dbReference>
<name>A0A109IGS7_9ACTN</name>
<reference evidence="2" key="1">
    <citation type="submission" date="2016-06" db="EMBL/GenBank/DDBJ databases">
        <authorList>
            <person name="Varghese N."/>
            <person name="Submissions Spin"/>
        </authorList>
    </citation>
    <scope>NUCLEOTIDE SEQUENCE [LARGE SCALE GENOMIC DNA]</scope>
    <source>
        <strain evidence="2">DSM 44983</strain>
    </source>
</reference>
<dbReference type="Proteomes" id="UP000198226">
    <property type="component" value="Chromosome I"/>
</dbReference>
<organism evidence="1 2">
    <name type="scientific">Micromonospora rifamycinica</name>
    <dbReference type="NCBI Taxonomy" id="291594"/>
    <lineage>
        <taxon>Bacteria</taxon>
        <taxon>Bacillati</taxon>
        <taxon>Actinomycetota</taxon>
        <taxon>Actinomycetes</taxon>
        <taxon>Micromonosporales</taxon>
        <taxon>Micromonosporaceae</taxon>
        <taxon>Micromonospora</taxon>
    </lineage>
</organism>
<protein>
    <submittedName>
        <fullName evidence="1">Uncharacterized protein</fullName>
    </submittedName>
</protein>
<gene>
    <name evidence="1" type="ORF">GA0070623_1962</name>
</gene>
<evidence type="ECO:0000313" key="1">
    <source>
        <dbReference type="EMBL" id="SCG51754.1"/>
    </source>
</evidence>
<accession>A0A109IGS7</accession>
<proteinExistence type="predicted"/>
<keyword evidence="2" id="KW-1185">Reference proteome</keyword>
<dbReference type="EMBL" id="LT607752">
    <property type="protein sequence ID" value="SCG51754.1"/>
    <property type="molecule type" value="Genomic_DNA"/>
</dbReference>
<evidence type="ECO:0000313" key="2">
    <source>
        <dbReference type="Proteomes" id="UP000198226"/>
    </source>
</evidence>